<evidence type="ECO:0000259" key="2">
    <source>
        <dbReference type="Pfam" id="PF00487"/>
    </source>
</evidence>
<dbReference type="InterPro" id="IPR005804">
    <property type="entry name" value="FA_desaturase_dom"/>
</dbReference>
<accession>A0AAU9L5Q7</accession>
<gene>
    <name evidence="4" type="ORF">PBS001_LOCUS8792</name>
    <name evidence="3" type="ORF">PBS003_LOCUS8541</name>
</gene>
<evidence type="ECO:0000313" key="5">
    <source>
        <dbReference type="Proteomes" id="UP001158986"/>
    </source>
</evidence>
<dbReference type="EMBL" id="CAKKTJ010000331">
    <property type="protein sequence ID" value="CAH0481942.1"/>
    <property type="molecule type" value="Genomic_DNA"/>
</dbReference>
<feature type="domain" description="Fatty acid desaturase" evidence="2">
    <location>
        <begin position="3"/>
        <end position="218"/>
    </location>
</feature>
<name>A0AAU9L5Q7_9STRA</name>
<keyword evidence="5" id="KW-1185">Reference proteome</keyword>
<dbReference type="Pfam" id="PF00487">
    <property type="entry name" value="FA_desaturase"/>
    <property type="match status" value="1"/>
</dbReference>
<keyword evidence="1" id="KW-0812">Transmembrane</keyword>
<evidence type="ECO:0000313" key="4">
    <source>
        <dbReference type="EMBL" id="CAH0522361.1"/>
    </source>
</evidence>
<dbReference type="GO" id="GO:0042284">
    <property type="term" value="F:sphingolipid delta-4 desaturase activity"/>
    <property type="evidence" value="ECO:0007669"/>
    <property type="project" value="TreeGrafter"/>
</dbReference>
<dbReference type="Proteomes" id="UP001160483">
    <property type="component" value="Unassembled WGS sequence"/>
</dbReference>
<comment type="caution">
    <text evidence="3">The sequence shown here is derived from an EMBL/GenBank/DDBJ whole genome shotgun (WGS) entry which is preliminary data.</text>
</comment>
<dbReference type="GO" id="GO:0016020">
    <property type="term" value="C:membrane"/>
    <property type="evidence" value="ECO:0007669"/>
    <property type="project" value="GOC"/>
</dbReference>
<reference evidence="3 5" key="1">
    <citation type="submission" date="2021-11" db="EMBL/GenBank/DDBJ databases">
        <authorList>
            <person name="Islam A."/>
            <person name="Islam S."/>
            <person name="Flora M.S."/>
            <person name="Rahman M."/>
            <person name="Ziaur R.M."/>
            <person name="Epstein J.H."/>
            <person name="Hassan M."/>
            <person name="Klassen M."/>
            <person name="Woodard K."/>
            <person name="Webb A."/>
            <person name="Webby R.J."/>
            <person name="El Zowalaty M.E."/>
        </authorList>
    </citation>
    <scope>NUCLEOTIDE SEQUENCE</scope>
    <source>
        <strain evidence="4">Pbs1</strain>
        <strain evidence="3">Pbs3</strain>
    </source>
</reference>
<sequence length="258" mass="29641">MYLLGGTANHALTMGIHEAAHNLGFRKPLYNKLLGLVANLPLCVPSSISFKRYHLDHHRYQGEDGLDVDLPTELEAQFFTTKTRKLVFVLFQLFFYGLRPFLVNPKVPGGWEYLNSFVCGCYNVLIYCYGGLAGVGYLLLSTIFGCGLHPVAGHFIAEHYEFLLGYETYSYYGILNLVTFNVGFHNEHHDFPFIPGSRLHQVRAMAPEFYDQLPYHTSWIKVMFDYVMNDKITAYSRVKRHNLTDEVKEKITGRIKTH</sequence>
<feature type="transmembrane region" description="Helical" evidence="1">
    <location>
        <begin position="86"/>
        <end position="102"/>
    </location>
</feature>
<evidence type="ECO:0000256" key="1">
    <source>
        <dbReference type="SAM" id="Phobius"/>
    </source>
</evidence>
<dbReference type="AlphaFoldDB" id="A0AAU9L5Q7"/>
<evidence type="ECO:0000313" key="6">
    <source>
        <dbReference type="Proteomes" id="UP001160483"/>
    </source>
</evidence>
<evidence type="ECO:0000313" key="3">
    <source>
        <dbReference type="EMBL" id="CAH0481942.1"/>
    </source>
</evidence>
<dbReference type="PANTHER" id="PTHR12879">
    <property type="entry name" value="SPHINGOLIPID DELTA 4 DESATURASE/C-4 HYDROXYLASE PROTEIN DES2"/>
    <property type="match status" value="1"/>
</dbReference>
<dbReference type="EMBL" id="CAKLCB010000389">
    <property type="protein sequence ID" value="CAH0522361.1"/>
    <property type="molecule type" value="Genomic_DNA"/>
</dbReference>
<organism evidence="3 6">
    <name type="scientific">Peronospora belbahrii</name>
    <dbReference type="NCBI Taxonomy" id="622444"/>
    <lineage>
        <taxon>Eukaryota</taxon>
        <taxon>Sar</taxon>
        <taxon>Stramenopiles</taxon>
        <taxon>Oomycota</taxon>
        <taxon>Peronosporomycetes</taxon>
        <taxon>Peronosporales</taxon>
        <taxon>Peronosporaceae</taxon>
        <taxon>Peronospora</taxon>
    </lineage>
</organism>
<keyword evidence="1" id="KW-1133">Transmembrane helix</keyword>
<keyword evidence="1" id="KW-0472">Membrane</keyword>
<dbReference type="PANTHER" id="PTHR12879:SF8">
    <property type="entry name" value="SPHINGOLIPID DELTA(4)-DESATURASE DES1"/>
    <property type="match status" value="1"/>
</dbReference>
<feature type="transmembrane region" description="Helical" evidence="1">
    <location>
        <begin position="114"/>
        <end position="140"/>
    </location>
</feature>
<protein>
    <recommendedName>
        <fullName evidence="2">Fatty acid desaturase domain-containing protein</fullName>
    </recommendedName>
</protein>
<dbReference type="Proteomes" id="UP001158986">
    <property type="component" value="Unassembled WGS sequence"/>
</dbReference>
<dbReference type="GO" id="GO:0046513">
    <property type="term" value="P:ceramide biosynthetic process"/>
    <property type="evidence" value="ECO:0007669"/>
    <property type="project" value="TreeGrafter"/>
</dbReference>
<proteinExistence type="predicted"/>